<name>A0AC34F916_9BILA</name>
<reference evidence="2" key="1">
    <citation type="submission" date="2022-11" db="UniProtKB">
        <authorList>
            <consortium name="WormBaseParasite"/>
        </authorList>
    </citation>
    <scope>IDENTIFICATION</scope>
</reference>
<evidence type="ECO:0000313" key="2">
    <source>
        <dbReference type="WBParaSite" id="ES5_v2.g13575.t1"/>
    </source>
</evidence>
<dbReference type="Proteomes" id="UP000887579">
    <property type="component" value="Unplaced"/>
</dbReference>
<protein>
    <submittedName>
        <fullName evidence="2">Heat shock protein 70</fullName>
    </submittedName>
</protein>
<organism evidence="1 2">
    <name type="scientific">Panagrolaimus sp. ES5</name>
    <dbReference type="NCBI Taxonomy" id="591445"/>
    <lineage>
        <taxon>Eukaryota</taxon>
        <taxon>Metazoa</taxon>
        <taxon>Ecdysozoa</taxon>
        <taxon>Nematoda</taxon>
        <taxon>Chromadorea</taxon>
        <taxon>Rhabditida</taxon>
        <taxon>Tylenchina</taxon>
        <taxon>Panagrolaimomorpha</taxon>
        <taxon>Panagrolaimoidea</taxon>
        <taxon>Panagrolaimidae</taxon>
        <taxon>Panagrolaimus</taxon>
    </lineage>
</organism>
<accession>A0AC34F916</accession>
<sequence>MQALNRYPIIKPPSDYDPSLNPVGMDVGTTRCCVGVNRVDGIEVIAIDNSSRLMPSYISYEEDMPKCGQIVCNRIKHYFKNTVFDIKRIIGR</sequence>
<evidence type="ECO:0000313" key="1">
    <source>
        <dbReference type="Proteomes" id="UP000887579"/>
    </source>
</evidence>
<proteinExistence type="predicted"/>
<dbReference type="WBParaSite" id="ES5_v2.g13575.t1">
    <property type="protein sequence ID" value="ES5_v2.g13575.t1"/>
    <property type="gene ID" value="ES5_v2.g13575"/>
</dbReference>